<feature type="region of interest" description="Disordered" evidence="7">
    <location>
        <begin position="436"/>
        <end position="475"/>
    </location>
</feature>
<keyword evidence="6 8" id="KW-0472">Membrane</keyword>
<keyword evidence="8" id="KW-0812">Transmembrane</keyword>
<dbReference type="Pfam" id="PF25967">
    <property type="entry name" value="RND-MFP_C"/>
    <property type="match status" value="1"/>
</dbReference>
<evidence type="ECO:0000313" key="14">
    <source>
        <dbReference type="Proteomes" id="UP001082899"/>
    </source>
</evidence>
<dbReference type="NCBIfam" id="NF008589">
    <property type="entry name" value="PRK11556.1"/>
    <property type="match status" value="1"/>
</dbReference>
<sequence>MDETKPDSAAPVTPAASSAAPTPAPRAAAPAPGAPSVPPPLPPEPRPARRGGKSRRVIWLIVLLLVIAAVLLIAIRPWGQAGGARHGGGGGGGRHGGGGMPTDQTQTVRTASAVIGEIPIIRNALGTVTPLATVTVHTQIAGTLQKIGFVEGQHVHKGDFLAQVDPRPYEIQMRQAQGTLRKDQALLTQARLDLQRYKTLLAQDSVARQTYDDQVSLVDQYVGTVAADQASVDTYKLDLTYARIVAPIDGRVGLRQVDVGNYVQTSDTDGVVVITQTQPMSVLFTLPEDDLRVVLPRIASGAVLSASAYDRTNTTQIAVGKLATIDNQIDTTTGTVKLRALFPNTDEALFPNQFVNIRLLVDVLRNAVVVPSAAIQTGSVGTFVYVVKPDHTVTVRKIVAGAVDGERTAVSQGLQAGEAVVIDGVDRLREGARISVAGTQSGAGASPASGTLPGSGAARRHGGHRPHAASAASSN</sequence>
<evidence type="ECO:0000259" key="12">
    <source>
        <dbReference type="Pfam" id="PF25967"/>
    </source>
</evidence>
<reference evidence="13" key="1">
    <citation type="submission" date="2022-11" db="EMBL/GenBank/DDBJ databases">
        <title>Robbsia betulipollinis sp. nov., isolated from pollen of birch (Betula pendula).</title>
        <authorList>
            <person name="Shi H."/>
            <person name="Ambika Manirajan B."/>
            <person name="Ratering S."/>
            <person name="Geissler-Plaum R."/>
            <person name="Schnell S."/>
        </authorList>
    </citation>
    <scope>NUCLEOTIDE SEQUENCE</scope>
    <source>
        <strain evidence="13">Bb-Pol-6</strain>
    </source>
</reference>
<dbReference type="InterPro" id="IPR058624">
    <property type="entry name" value="MdtA-like_HH"/>
</dbReference>
<dbReference type="RefSeq" id="WP_267847537.1">
    <property type="nucleotide sequence ID" value="NZ_JAPMXC010000001.1"/>
</dbReference>
<evidence type="ECO:0000313" key="13">
    <source>
        <dbReference type="EMBL" id="MCY0387824.1"/>
    </source>
</evidence>
<feature type="domain" description="Multidrug resistance protein MdtA-like barrel-sandwich hybrid" evidence="10">
    <location>
        <begin position="133"/>
        <end position="275"/>
    </location>
</feature>
<dbReference type="InterPro" id="IPR006143">
    <property type="entry name" value="RND_pump_MFP"/>
</dbReference>
<dbReference type="Gene3D" id="2.40.30.170">
    <property type="match status" value="1"/>
</dbReference>
<feature type="compositionally biased region" description="Basic residues" evidence="7">
    <location>
        <begin position="458"/>
        <end position="467"/>
    </location>
</feature>
<keyword evidence="5" id="KW-0997">Cell inner membrane</keyword>
<dbReference type="InterPro" id="IPR058625">
    <property type="entry name" value="MdtA-like_BSH"/>
</dbReference>
<evidence type="ECO:0000256" key="6">
    <source>
        <dbReference type="ARBA" id="ARBA00023136"/>
    </source>
</evidence>
<comment type="similarity">
    <text evidence="2">Belongs to the membrane fusion protein (MFP) (TC 8.A.1) family.</text>
</comment>
<dbReference type="PANTHER" id="PTHR30469">
    <property type="entry name" value="MULTIDRUG RESISTANCE PROTEIN MDTA"/>
    <property type="match status" value="1"/>
</dbReference>
<evidence type="ECO:0000256" key="3">
    <source>
        <dbReference type="ARBA" id="ARBA00022448"/>
    </source>
</evidence>
<evidence type="ECO:0000256" key="2">
    <source>
        <dbReference type="ARBA" id="ARBA00009477"/>
    </source>
</evidence>
<evidence type="ECO:0000256" key="4">
    <source>
        <dbReference type="ARBA" id="ARBA00022475"/>
    </source>
</evidence>
<dbReference type="Pfam" id="PF25876">
    <property type="entry name" value="HH_MFP_RND"/>
    <property type="match status" value="1"/>
</dbReference>
<protein>
    <submittedName>
        <fullName evidence="13">MdtA/MuxA family multidrug efflux RND transporter periplasmic adaptor subunit</fullName>
    </submittedName>
</protein>
<evidence type="ECO:0000256" key="8">
    <source>
        <dbReference type="SAM" id="Phobius"/>
    </source>
</evidence>
<dbReference type="Pfam" id="PF25944">
    <property type="entry name" value="Beta-barrel_RND"/>
    <property type="match status" value="1"/>
</dbReference>
<dbReference type="Gene3D" id="2.40.50.100">
    <property type="match status" value="1"/>
</dbReference>
<feature type="region of interest" description="Disordered" evidence="7">
    <location>
        <begin position="83"/>
        <end position="104"/>
    </location>
</feature>
<comment type="subcellular location">
    <subcellularLocation>
        <location evidence="1">Cell membrane</location>
    </subcellularLocation>
</comment>
<evidence type="ECO:0000259" key="9">
    <source>
        <dbReference type="Pfam" id="PF25876"/>
    </source>
</evidence>
<keyword evidence="4" id="KW-1003">Cell membrane</keyword>
<evidence type="ECO:0000256" key="7">
    <source>
        <dbReference type="SAM" id="MobiDB-lite"/>
    </source>
</evidence>
<dbReference type="PANTHER" id="PTHR30469:SF12">
    <property type="entry name" value="MULTIDRUG RESISTANCE PROTEIN MDTA"/>
    <property type="match status" value="1"/>
</dbReference>
<accession>A0ABT3ZMN8</accession>
<evidence type="ECO:0000259" key="11">
    <source>
        <dbReference type="Pfam" id="PF25944"/>
    </source>
</evidence>
<proteinExistence type="inferred from homology"/>
<gene>
    <name evidence="13" type="ORF">OVY01_11380</name>
</gene>
<name>A0ABT3ZMN8_9BURK</name>
<feature type="transmembrane region" description="Helical" evidence="8">
    <location>
        <begin position="57"/>
        <end position="75"/>
    </location>
</feature>
<feature type="region of interest" description="Disordered" evidence="7">
    <location>
        <begin position="1"/>
        <end position="51"/>
    </location>
</feature>
<dbReference type="NCBIfam" id="TIGR01730">
    <property type="entry name" value="RND_mfp"/>
    <property type="match status" value="1"/>
</dbReference>
<feature type="domain" description="Multidrug resistance protein MdtA-like beta-barrel" evidence="11">
    <location>
        <begin position="279"/>
        <end position="362"/>
    </location>
</feature>
<dbReference type="Gene3D" id="2.40.420.20">
    <property type="match status" value="1"/>
</dbReference>
<keyword evidence="8" id="KW-1133">Transmembrane helix</keyword>
<keyword evidence="14" id="KW-1185">Reference proteome</keyword>
<feature type="compositionally biased region" description="Low complexity" evidence="7">
    <location>
        <begin position="7"/>
        <end position="31"/>
    </location>
</feature>
<comment type="caution">
    <text evidence="13">The sequence shown here is derived from an EMBL/GenBank/DDBJ whole genome shotgun (WGS) entry which is preliminary data.</text>
</comment>
<organism evidence="13 14">
    <name type="scientific">Robbsia betulipollinis</name>
    <dbReference type="NCBI Taxonomy" id="2981849"/>
    <lineage>
        <taxon>Bacteria</taxon>
        <taxon>Pseudomonadati</taxon>
        <taxon>Pseudomonadota</taxon>
        <taxon>Betaproteobacteria</taxon>
        <taxon>Burkholderiales</taxon>
        <taxon>Burkholderiaceae</taxon>
        <taxon>Robbsia</taxon>
    </lineage>
</organism>
<evidence type="ECO:0000256" key="5">
    <source>
        <dbReference type="ARBA" id="ARBA00022519"/>
    </source>
</evidence>
<evidence type="ECO:0000259" key="10">
    <source>
        <dbReference type="Pfam" id="PF25917"/>
    </source>
</evidence>
<dbReference type="Gene3D" id="1.10.287.470">
    <property type="entry name" value="Helix hairpin bin"/>
    <property type="match status" value="1"/>
</dbReference>
<evidence type="ECO:0000256" key="1">
    <source>
        <dbReference type="ARBA" id="ARBA00004236"/>
    </source>
</evidence>
<feature type="domain" description="Multidrug resistance protein MdtA-like C-terminal permuted SH3" evidence="12">
    <location>
        <begin position="366"/>
        <end position="427"/>
    </location>
</feature>
<dbReference type="EMBL" id="JAPMXC010000001">
    <property type="protein sequence ID" value="MCY0387824.1"/>
    <property type="molecule type" value="Genomic_DNA"/>
</dbReference>
<keyword evidence="3" id="KW-0813">Transport</keyword>
<dbReference type="InterPro" id="IPR058626">
    <property type="entry name" value="MdtA-like_b-barrel"/>
</dbReference>
<feature type="compositionally biased region" description="Pro residues" evidence="7">
    <location>
        <begin position="32"/>
        <end position="45"/>
    </location>
</feature>
<feature type="compositionally biased region" description="Gly residues" evidence="7">
    <location>
        <begin position="83"/>
        <end position="100"/>
    </location>
</feature>
<feature type="domain" description="Multidrug resistance protein MdtA-like alpha-helical hairpin" evidence="9">
    <location>
        <begin position="173"/>
        <end position="242"/>
    </location>
</feature>
<dbReference type="InterPro" id="IPR058627">
    <property type="entry name" value="MdtA-like_C"/>
</dbReference>
<dbReference type="Proteomes" id="UP001082899">
    <property type="component" value="Unassembled WGS sequence"/>
</dbReference>
<dbReference type="SUPFAM" id="SSF111369">
    <property type="entry name" value="HlyD-like secretion proteins"/>
    <property type="match status" value="1"/>
</dbReference>
<dbReference type="Pfam" id="PF25917">
    <property type="entry name" value="BSH_RND"/>
    <property type="match status" value="1"/>
</dbReference>